<evidence type="ECO:0000256" key="11">
    <source>
        <dbReference type="RuleBase" id="RU003357"/>
    </source>
</evidence>
<keyword evidence="8 15" id="KW-0675">Receptor</keyword>
<dbReference type="EMBL" id="JACOGF010000002">
    <property type="protein sequence ID" value="MBC3916726.1"/>
    <property type="molecule type" value="Genomic_DNA"/>
</dbReference>
<evidence type="ECO:0000256" key="10">
    <source>
        <dbReference type="PROSITE-ProRule" id="PRU01360"/>
    </source>
</evidence>
<dbReference type="InterPro" id="IPR010104">
    <property type="entry name" value="TonB_rcpt_bac"/>
</dbReference>
<dbReference type="PROSITE" id="PS52016">
    <property type="entry name" value="TONB_DEPENDENT_REC_3"/>
    <property type="match status" value="1"/>
</dbReference>
<feature type="domain" description="TonB-dependent receptor plug" evidence="14">
    <location>
        <begin position="62"/>
        <end position="171"/>
    </location>
</feature>
<keyword evidence="16" id="KW-1185">Reference proteome</keyword>
<comment type="similarity">
    <text evidence="2 10 11">Belongs to the TonB-dependent receptor family.</text>
</comment>
<accession>A0ABR6ZLE9</accession>
<comment type="subcellular location">
    <subcellularLocation>
        <location evidence="1 10">Cell outer membrane</location>
        <topology evidence="1 10">Multi-pass membrane protein</topology>
    </subcellularLocation>
</comment>
<comment type="caution">
    <text evidence="15">The sequence shown here is derived from an EMBL/GenBank/DDBJ whole genome shotgun (WGS) entry which is preliminary data.</text>
</comment>
<keyword evidence="6 11" id="KW-0798">TonB box</keyword>
<evidence type="ECO:0000256" key="2">
    <source>
        <dbReference type="ARBA" id="ARBA00009810"/>
    </source>
</evidence>
<evidence type="ECO:0000256" key="9">
    <source>
        <dbReference type="ARBA" id="ARBA00023237"/>
    </source>
</evidence>
<evidence type="ECO:0000256" key="1">
    <source>
        <dbReference type="ARBA" id="ARBA00004571"/>
    </source>
</evidence>
<evidence type="ECO:0000259" key="13">
    <source>
        <dbReference type="Pfam" id="PF00593"/>
    </source>
</evidence>
<proteinExistence type="inferred from homology"/>
<dbReference type="InterPro" id="IPR000531">
    <property type="entry name" value="Beta-barrel_TonB"/>
</dbReference>
<evidence type="ECO:0000256" key="5">
    <source>
        <dbReference type="ARBA" id="ARBA00022692"/>
    </source>
</evidence>
<dbReference type="Gene3D" id="2.40.170.20">
    <property type="entry name" value="TonB-dependent receptor, beta-barrel domain"/>
    <property type="match status" value="1"/>
</dbReference>
<keyword evidence="12" id="KW-0732">Signal</keyword>
<evidence type="ECO:0000256" key="6">
    <source>
        <dbReference type="ARBA" id="ARBA00023077"/>
    </source>
</evidence>
<evidence type="ECO:0000256" key="4">
    <source>
        <dbReference type="ARBA" id="ARBA00022452"/>
    </source>
</evidence>
<feature type="domain" description="TonB-dependent receptor-like beta-barrel" evidence="13">
    <location>
        <begin position="397"/>
        <end position="839"/>
    </location>
</feature>
<keyword evidence="5 10" id="KW-0812">Transmembrane</keyword>
<dbReference type="PANTHER" id="PTHR40980:SF3">
    <property type="entry name" value="TONB-DEPENDENT RECEPTOR-LIKE BETA-BARREL DOMAIN-CONTAINING PROTEIN"/>
    <property type="match status" value="1"/>
</dbReference>
<keyword evidence="4 10" id="KW-1134">Transmembrane beta strand</keyword>
<dbReference type="PANTHER" id="PTHR40980">
    <property type="entry name" value="PLUG DOMAIN-CONTAINING PROTEIN"/>
    <property type="match status" value="1"/>
</dbReference>
<evidence type="ECO:0000313" key="15">
    <source>
        <dbReference type="EMBL" id="MBC3916726.1"/>
    </source>
</evidence>
<dbReference type="Proteomes" id="UP000650424">
    <property type="component" value="Unassembled WGS sequence"/>
</dbReference>
<dbReference type="CDD" id="cd01347">
    <property type="entry name" value="ligand_gated_channel"/>
    <property type="match status" value="1"/>
</dbReference>
<dbReference type="InterPro" id="IPR037066">
    <property type="entry name" value="Plug_dom_sf"/>
</dbReference>
<sequence>MTKPVFKKKLLPQLIALVLSTTAFNVVYAADEAPQAAPDTPGTQSVEVRGIRDTLKKNLAGKRDSQNIVDSVNSEDLGKFPDKNVADSLQRVPGISVDRTWGEGRDIFVRGTDKSLNMTQLNGQSVASAYWWKNDSQSRGFNYDILPSELVGSLDVYKSPSADLDEGSIGGLVNVKTRKPLQFKAPLTAQFSLEATYSDLPKKTDPQISGLVNWKNDENTLGILLSLSKQKRTMRRDGLENFTDSTKYTIIDQNNVATPNAYASWGGGSAIFRQDRERTTGNVTLQIKPNRDSDISLNYINSDMNMDNNNQNYLWQIGGLADKNNVIRITNPRFITTSDGTKAVVGGTVGPTTGVSFEPIYREAYIKSKILDLEGNYEGDGWKLHGQLGSTSAEGGSKHDRNFWFTGNTRATVNIAPDTYEVSYLDMNPLDPTKLTLQNARDWIRKMESKENYVQGDLTWDLTGSFIKDIKLGLKYRDNTVQNHRTIGTVGPDSPGWQSFSLADLSTGPSPLLSQAAATSGSLTQYAWVNDALAASKGFAMYDKGMVYNEAKGEYYKIKEKITAAYVKADYAVDQWRGDFGVRLVKTEQTSEAYQDLTGKGNYVIGSTTRTYNDVLPSVNVVYDMRKDLILRGAVARVMARNTYSDLSASTEVSGTTNAATAGNPLLKPYHADQAEIGAEWYFADASMLSATLFTKRLDTFIYTSTAQENVGGVMRPVTRPHNADNGAVINGLELQWQQAFGNGFGAIVNYTFTDAKAGSIAGGQKLNVIGNSRNQLNASGYYEKNGISFRLSYNYRSKSYGGLDEGGQDVTSAYGQWDATANWDITPKISLFATAVNLTNSVIRTNTTDGLPVGVYENGARYSLGVRAKF</sequence>
<evidence type="ECO:0000256" key="12">
    <source>
        <dbReference type="SAM" id="SignalP"/>
    </source>
</evidence>
<protein>
    <submittedName>
        <fullName evidence="15">TonB-dependent receptor</fullName>
    </submittedName>
</protein>
<feature type="chain" id="PRO_5046618712" evidence="12">
    <location>
        <begin position="30"/>
        <end position="871"/>
    </location>
</feature>
<organism evidence="15 16">
    <name type="scientific">Undibacterium hunanense</name>
    <dbReference type="NCBI Taxonomy" id="2762292"/>
    <lineage>
        <taxon>Bacteria</taxon>
        <taxon>Pseudomonadati</taxon>
        <taxon>Pseudomonadota</taxon>
        <taxon>Betaproteobacteria</taxon>
        <taxon>Burkholderiales</taxon>
        <taxon>Oxalobacteraceae</taxon>
        <taxon>Undibacterium</taxon>
    </lineage>
</organism>
<evidence type="ECO:0000259" key="14">
    <source>
        <dbReference type="Pfam" id="PF07715"/>
    </source>
</evidence>
<dbReference type="Pfam" id="PF00593">
    <property type="entry name" value="TonB_dep_Rec_b-barrel"/>
    <property type="match status" value="1"/>
</dbReference>
<feature type="signal peptide" evidence="12">
    <location>
        <begin position="1"/>
        <end position="29"/>
    </location>
</feature>
<keyword evidence="3 10" id="KW-0813">Transport</keyword>
<name>A0ABR6ZLE9_9BURK</name>
<reference evidence="15 16" key="1">
    <citation type="submission" date="2020-08" db="EMBL/GenBank/DDBJ databases">
        <title>Novel species isolated from subtropical streams in China.</title>
        <authorList>
            <person name="Lu H."/>
        </authorList>
    </citation>
    <scope>NUCLEOTIDE SEQUENCE [LARGE SCALE GENOMIC DNA]</scope>
    <source>
        <strain evidence="15 16">CY18W</strain>
    </source>
</reference>
<dbReference type="InterPro" id="IPR036942">
    <property type="entry name" value="Beta-barrel_TonB_sf"/>
</dbReference>
<dbReference type="RefSeq" id="WP_186945970.1">
    <property type="nucleotide sequence ID" value="NZ_JACOGF010000002.1"/>
</dbReference>
<evidence type="ECO:0000256" key="7">
    <source>
        <dbReference type="ARBA" id="ARBA00023136"/>
    </source>
</evidence>
<gene>
    <name evidence="15" type="ORF">H8L32_04505</name>
</gene>
<evidence type="ECO:0000313" key="16">
    <source>
        <dbReference type="Proteomes" id="UP000650424"/>
    </source>
</evidence>
<evidence type="ECO:0000256" key="8">
    <source>
        <dbReference type="ARBA" id="ARBA00023170"/>
    </source>
</evidence>
<keyword evidence="9 10" id="KW-0998">Cell outer membrane</keyword>
<dbReference type="Gene3D" id="2.170.130.10">
    <property type="entry name" value="TonB-dependent receptor, plug domain"/>
    <property type="match status" value="1"/>
</dbReference>
<keyword evidence="7 10" id="KW-0472">Membrane</keyword>
<dbReference type="InterPro" id="IPR012910">
    <property type="entry name" value="Plug_dom"/>
</dbReference>
<dbReference type="SUPFAM" id="SSF56935">
    <property type="entry name" value="Porins"/>
    <property type="match status" value="1"/>
</dbReference>
<evidence type="ECO:0000256" key="3">
    <source>
        <dbReference type="ARBA" id="ARBA00022448"/>
    </source>
</evidence>
<dbReference type="Pfam" id="PF07715">
    <property type="entry name" value="Plug"/>
    <property type="match status" value="1"/>
</dbReference>
<dbReference type="NCBIfam" id="TIGR01782">
    <property type="entry name" value="TonB-Xanth-Caul"/>
    <property type="match status" value="1"/>
</dbReference>
<dbReference type="InterPro" id="IPR039426">
    <property type="entry name" value="TonB-dep_rcpt-like"/>
</dbReference>